<sequence length="317" mass="33956">MTTAGRDNVTGSGDRHQRSTSRQLPAHIQAAIQRNLAHQHRDAQGRPADSAGTAWNGRDLSGAGIDGSQNPLHAFDTDDGTTDQAWTTIAEQLMAREATEVDAIKALAKMRVFAAVVPRATEVSQHDHATYGDKAADVALVSLQAKDGRQALPVFTSVPALTSWNPQARPVAVWMPRACLAAVDEGDQLVVVDPGEDLTFVVRRPAVWALAQQRDWVPSYLDEQLSEHLADFVGLVPGLARIEMLPGPGVGSLTRSGTPVAGGGAGPELELRLVAEQSVDSIGQKLMLTTFETLIADDPMLAERADSVELRLMGHHH</sequence>
<keyword evidence="4" id="KW-1185">Reference proteome</keyword>
<dbReference type="RefSeq" id="WP_233488083.1">
    <property type="nucleotide sequence ID" value="NZ_CP122561.1"/>
</dbReference>
<reference evidence="3 4" key="1">
    <citation type="submission" date="2023-03" db="EMBL/GenBank/DDBJ databases">
        <title>Complete genome sequences of several Auritidibacter ignavus strains isolated from ear infections.</title>
        <authorList>
            <person name="Baehr T."/>
            <person name="Baumhoegger A.M."/>
        </authorList>
    </citation>
    <scope>NUCLEOTIDE SEQUENCE [LARGE SCALE GENOMIC DNA]</scope>
    <source>
        <strain evidence="3 4">BABAE-6</strain>
    </source>
</reference>
<evidence type="ECO:0000256" key="1">
    <source>
        <dbReference type="SAM" id="MobiDB-lite"/>
    </source>
</evidence>
<accession>A0AAJ6AKS2</accession>
<feature type="domain" description="SseB protein N-terminal" evidence="2">
    <location>
        <begin position="94"/>
        <end position="209"/>
    </location>
</feature>
<name>A0AAJ6AKS2_9MICC</name>
<evidence type="ECO:0000313" key="4">
    <source>
        <dbReference type="Proteomes" id="UP001224674"/>
    </source>
</evidence>
<dbReference type="Proteomes" id="UP001224674">
    <property type="component" value="Chromosome"/>
</dbReference>
<dbReference type="Pfam" id="PF07179">
    <property type="entry name" value="SseB"/>
    <property type="match status" value="1"/>
</dbReference>
<organism evidence="3 4">
    <name type="scientific">Auritidibacter ignavus</name>
    <dbReference type="NCBI Taxonomy" id="678932"/>
    <lineage>
        <taxon>Bacteria</taxon>
        <taxon>Bacillati</taxon>
        <taxon>Actinomycetota</taxon>
        <taxon>Actinomycetes</taxon>
        <taxon>Micrococcales</taxon>
        <taxon>Micrococcaceae</taxon>
        <taxon>Auritidibacter</taxon>
    </lineage>
</organism>
<protein>
    <submittedName>
        <fullName evidence="3">SseB family protein</fullName>
    </submittedName>
</protein>
<dbReference type="AlphaFoldDB" id="A0AAJ6AKS2"/>
<evidence type="ECO:0000259" key="2">
    <source>
        <dbReference type="Pfam" id="PF07179"/>
    </source>
</evidence>
<feature type="compositionally biased region" description="Polar residues" evidence="1">
    <location>
        <begin position="1"/>
        <end position="11"/>
    </location>
</feature>
<feature type="region of interest" description="Disordered" evidence="1">
    <location>
        <begin position="35"/>
        <end position="80"/>
    </location>
</feature>
<feature type="region of interest" description="Disordered" evidence="1">
    <location>
        <begin position="1"/>
        <end position="23"/>
    </location>
</feature>
<proteinExistence type="predicted"/>
<dbReference type="InterPro" id="IPR009839">
    <property type="entry name" value="SseB_N"/>
</dbReference>
<evidence type="ECO:0000313" key="3">
    <source>
        <dbReference type="EMBL" id="WGH94054.1"/>
    </source>
</evidence>
<gene>
    <name evidence="3" type="ORF">QDX21_04485</name>
</gene>
<dbReference type="EMBL" id="CP122566">
    <property type="protein sequence ID" value="WGH94054.1"/>
    <property type="molecule type" value="Genomic_DNA"/>
</dbReference>